<protein>
    <submittedName>
        <fullName evidence="2">Uncharacterized protein</fullName>
    </submittedName>
</protein>
<accession>A0AA45ZQH3</accession>
<evidence type="ECO:0000313" key="2">
    <source>
        <dbReference type="EMBL" id="SEB65355.1"/>
    </source>
</evidence>
<organism evidence="2 3">
    <name type="scientific">Bifidobacterium longum</name>
    <dbReference type="NCBI Taxonomy" id="216816"/>
    <lineage>
        <taxon>Bacteria</taxon>
        <taxon>Bacillati</taxon>
        <taxon>Actinomycetota</taxon>
        <taxon>Actinomycetes</taxon>
        <taxon>Bifidobacteriales</taxon>
        <taxon>Bifidobacteriaceae</taxon>
        <taxon>Bifidobacterium</taxon>
    </lineage>
</organism>
<name>A0AA45ZQH3_BIFLN</name>
<dbReference type="Proteomes" id="UP000182842">
    <property type="component" value="Unassembled WGS sequence"/>
</dbReference>
<comment type="caution">
    <text evidence="2">The sequence shown here is derived from an EMBL/GenBank/DDBJ whole genome shotgun (WGS) entry which is preliminary data.</text>
</comment>
<feature type="region of interest" description="Disordered" evidence="1">
    <location>
        <begin position="1"/>
        <end position="41"/>
    </location>
</feature>
<dbReference type="RefSeq" id="WP_013582750.1">
    <property type="nucleotide sequence ID" value="NZ_JARVGC010000008.1"/>
</dbReference>
<evidence type="ECO:0000313" key="3">
    <source>
        <dbReference type="Proteomes" id="UP000182842"/>
    </source>
</evidence>
<dbReference type="EMBL" id="FNRW01000005">
    <property type="protein sequence ID" value="SEB65355.1"/>
    <property type="molecule type" value="Genomic_DNA"/>
</dbReference>
<proteinExistence type="predicted"/>
<dbReference type="AlphaFoldDB" id="A0AA45ZQH3"/>
<reference evidence="2 3" key="1">
    <citation type="submission" date="2016-10" db="EMBL/GenBank/DDBJ databases">
        <authorList>
            <person name="Varghese N."/>
            <person name="Submissions S."/>
        </authorList>
    </citation>
    <scope>NUCLEOTIDE SEQUENCE [LARGE SCALE GENOMIC DNA]</scope>
    <source>
        <strain evidence="2 3">DSM 20219</strain>
    </source>
</reference>
<sequence>MPITSPGNDDDTGENHQPTLRKNTAEPVEQTLKQNNEDVIERKRRRGRLRAYGRQVWREAKTAGAPRVNRYMMLVTVGGRPESPVLAAETLKPLIDAGTDEALWPDDDPYHRVMTCYLRDPRPLPGGRAELFIWVIPLAPGVDPLARLLARVPGSKATLARATFGEDSWLTSNMRMTARERKAMQTRAMRACQGAWHASPGACCGVVCQVRYPDPRREYKGDPDNVAETATAMWGVGVMQGLLPASPGVFCFMLADGESEPKHHDLDMLAFTVPSDADWPRLLLGDA</sequence>
<evidence type="ECO:0000256" key="1">
    <source>
        <dbReference type="SAM" id="MobiDB-lite"/>
    </source>
</evidence>
<gene>
    <name evidence="2" type="ORF">SAMN04489748_1668</name>
</gene>